<evidence type="ECO:0000256" key="6">
    <source>
        <dbReference type="ARBA" id="ARBA00022741"/>
    </source>
</evidence>
<keyword evidence="7 11" id="KW-0067">ATP-binding</keyword>
<dbReference type="EMBL" id="JAWJAV010000004">
    <property type="protein sequence ID" value="MDV2621449.1"/>
    <property type="molecule type" value="Genomic_DNA"/>
</dbReference>
<evidence type="ECO:0000256" key="9">
    <source>
        <dbReference type="ARBA" id="ARBA00030592"/>
    </source>
</evidence>
<keyword evidence="5" id="KW-0479">Metal-binding</keyword>
<comment type="cofactor">
    <cofactor evidence="1">
        <name>Mg(2+)</name>
        <dbReference type="ChEBI" id="CHEBI:18420"/>
    </cofactor>
</comment>
<keyword evidence="8" id="KW-0460">Magnesium</keyword>
<keyword evidence="4 11" id="KW-0436">Ligase</keyword>
<comment type="catalytic activity">
    <reaction evidence="10">
        <text>(6S)-5,6,7,8-tetrahydrofolyl-(gamma-L-Glu)(n) + L-glutamate + ATP = (6S)-5,6,7,8-tetrahydrofolyl-(gamma-L-Glu)(n+1) + ADP + phosphate + H(+)</text>
        <dbReference type="Rhea" id="RHEA:10580"/>
        <dbReference type="Rhea" id="RHEA-COMP:14738"/>
        <dbReference type="Rhea" id="RHEA-COMP:14740"/>
        <dbReference type="ChEBI" id="CHEBI:15378"/>
        <dbReference type="ChEBI" id="CHEBI:29985"/>
        <dbReference type="ChEBI" id="CHEBI:30616"/>
        <dbReference type="ChEBI" id="CHEBI:43474"/>
        <dbReference type="ChEBI" id="CHEBI:141005"/>
        <dbReference type="ChEBI" id="CHEBI:456216"/>
        <dbReference type="EC" id="6.3.2.17"/>
    </reaction>
</comment>
<evidence type="ECO:0000259" key="13">
    <source>
        <dbReference type="Pfam" id="PF08245"/>
    </source>
</evidence>
<dbReference type="Gene3D" id="3.90.190.20">
    <property type="entry name" value="Mur ligase, C-terminal domain"/>
    <property type="match status" value="1"/>
</dbReference>
<dbReference type="Pfam" id="PF08245">
    <property type="entry name" value="Mur_ligase_M"/>
    <property type="match status" value="1"/>
</dbReference>
<dbReference type="GO" id="GO:0008841">
    <property type="term" value="F:dihydrofolate synthase activity"/>
    <property type="evidence" value="ECO:0007669"/>
    <property type="project" value="TreeGrafter"/>
</dbReference>
<evidence type="ECO:0000313" key="14">
    <source>
        <dbReference type="EMBL" id="MDV2621449.1"/>
    </source>
</evidence>
<dbReference type="Gene3D" id="3.40.1190.10">
    <property type="entry name" value="Mur-like, catalytic domain"/>
    <property type="match status" value="1"/>
</dbReference>
<dbReference type="AlphaFoldDB" id="A0AAW8YIS0"/>
<dbReference type="InterPro" id="IPR001645">
    <property type="entry name" value="Folylpolyglutamate_synth"/>
</dbReference>
<dbReference type="GO" id="GO:0046872">
    <property type="term" value="F:metal ion binding"/>
    <property type="evidence" value="ECO:0007669"/>
    <property type="project" value="UniProtKB-KW"/>
</dbReference>
<evidence type="ECO:0000256" key="2">
    <source>
        <dbReference type="ARBA" id="ARBA00008276"/>
    </source>
</evidence>
<dbReference type="GO" id="GO:0004326">
    <property type="term" value="F:tetrahydrofolylpolyglutamate synthase activity"/>
    <property type="evidence" value="ECO:0007669"/>
    <property type="project" value="UniProtKB-EC"/>
</dbReference>
<dbReference type="PANTHER" id="PTHR11136">
    <property type="entry name" value="FOLYLPOLYGLUTAMATE SYNTHASE-RELATED"/>
    <property type="match status" value="1"/>
</dbReference>
<name>A0AAW8YIS0_PEDAC</name>
<evidence type="ECO:0000256" key="1">
    <source>
        <dbReference type="ARBA" id="ARBA00001946"/>
    </source>
</evidence>
<sequence length="424" mass="47153">MNYEEALAFVHGRPRLRKAPTLKRMQQFLTELGNPQTKIQAVHVAGTNGKGSTIAFLTSLLGQEGRQVGTFTSPFITRFNERIAVNGQPISDEAVVHLVTQVRPVVEKMDQTELGGPLEFEIVTAMMFLYFAQHPVDVVLVEVGIGGLYDSTNVFTPLVSVITNVGWDHMALLGNTLPEIAQQKAGIIKPHVPVVTGVQAPEALTVIKRVANEQHAPLMILDDDFKLTGDPADFESNDCHVSNIKSGLLGVYQLKNLAVAIQAAVVLSRQRGWKLSADQIRRASLQARWPGRMEIMQQEPLVVLDGAHNLPGVQALKQSLQTYWQDRTIHILAAILDDKLFQPMIDELLTIPNAQLTLTNFQNPLHRQVVQPGELVANEARQINYEANWRTALRQLIKQVNPRDVVIITGSLYFVSEVRPLFKK</sequence>
<dbReference type="RefSeq" id="WP_008841141.1">
    <property type="nucleotide sequence ID" value="NZ_CP050079.1"/>
</dbReference>
<dbReference type="Proteomes" id="UP001280897">
    <property type="component" value="Unassembled WGS sequence"/>
</dbReference>
<evidence type="ECO:0000259" key="12">
    <source>
        <dbReference type="Pfam" id="PF02875"/>
    </source>
</evidence>
<evidence type="ECO:0000256" key="11">
    <source>
        <dbReference type="PIRNR" id="PIRNR001563"/>
    </source>
</evidence>
<keyword evidence="6 11" id="KW-0547">Nucleotide-binding</keyword>
<dbReference type="PANTHER" id="PTHR11136:SF0">
    <property type="entry name" value="DIHYDROFOLATE SYNTHETASE-RELATED"/>
    <property type="match status" value="1"/>
</dbReference>
<dbReference type="InterPro" id="IPR004101">
    <property type="entry name" value="Mur_ligase_C"/>
</dbReference>
<reference evidence="14" key="2">
    <citation type="submission" date="2023-10" db="EMBL/GenBank/DDBJ databases">
        <authorList>
            <person name="Khurajog B."/>
        </authorList>
    </citation>
    <scope>NUCLEOTIDE SEQUENCE</scope>
    <source>
        <strain evidence="14">BF9</strain>
    </source>
</reference>
<gene>
    <name evidence="14" type="ORF">R0G89_06835</name>
</gene>
<evidence type="ECO:0000256" key="10">
    <source>
        <dbReference type="ARBA" id="ARBA00047493"/>
    </source>
</evidence>
<dbReference type="NCBIfam" id="TIGR01499">
    <property type="entry name" value="folC"/>
    <property type="match status" value="1"/>
</dbReference>
<comment type="caution">
    <text evidence="14">The sequence shown here is derived from an EMBL/GenBank/DDBJ whole genome shotgun (WGS) entry which is preliminary data.</text>
</comment>
<dbReference type="SUPFAM" id="SSF53244">
    <property type="entry name" value="MurD-like peptide ligases, peptide-binding domain"/>
    <property type="match status" value="1"/>
</dbReference>
<dbReference type="InterPro" id="IPR036615">
    <property type="entry name" value="Mur_ligase_C_dom_sf"/>
</dbReference>
<dbReference type="FunFam" id="3.40.1190.10:FF:000011">
    <property type="entry name" value="Folylpolyglutamate synthase/dihydrofolate synthase"/>
    <property type="match status" value="1"/>
</dbReference>
<protein>
    <recommendedName>
        <fullName evidence="3">tetrahydrofolate synthase</fullName>
        <ecNumber evidence="3">6.3.2.17</ecNumber>
    </recommendedName>
    <alternativeName>
        <fullName evidence="9">Tetrahydrofolylpolyglutamate synthase</fullName>
    </alternativeName>
</protein>
<evidence type="ECO:0000256" key="3">
    <source>
        <dbReference type="ARBA" id="ARBA00013025"/>
    </source>
</evidence>
<evidence type="ECO:0000313" key="15">
    <source>
        <dbReference type="Proteomes" id="UP001280897"/>
    </source>
</evidence>
<feature type="domain" description="Mur ligase C-terminal" evidence="12">
    <location>
        <begin position="291"/>
        <end position="411"/>
    </location>
</feature>
<dbReference type="GO" id="GO:0005737">
    <property type="term" value="C:cytoplasm"/>
    <property type="evidence" value="ECO:0007669"/>
    <property type="project" value="TreeGrafter"/>
</dbReference>
<dbReference type="SUPFAM" id="SSF53623">
    <property type="entry name" value="MurD-like peptide ligases, catalytic domain"/>
    <property type="match status" value="1"/>
</dbReference>
<dbReference type="PIRSF" id="PIRSF001563">
    <property type="entry name" value="Folylpolyglu_synth"/>
    <property type="match status" value="1"/>
</dbReference>
<dbReference type="GeneID" id="57366237"/>
<organism evidence="14 15">
    <name type="scientific">Pediococcus acidilactici</name>
    <dbReference type="NCBI Taxonomy" id="1254"/>
    <lineage>
        <taxon>Bacteria</taxon>
        <taxon>Bacillati</taxon>
        <taxon>Bacillota</taxon>
        <taxon>Bacilli</taxon>
        <taxon>Lactobacillales</taxon>
        <taxon>Lactobacillaceae</taxon>
        <taxon>Pediococcus</taxon>
        <taxon>Pediococcus acidilactici group</taxon>
    </lineage>
</organism>
<dbReference type="PROSITE" id="PS01011">
    <property type="entry name" value="FOLYLPOLYGLU_SYNT_1"/>
    <property type="match status" value="1"/>
</dbReference>
<feature type="domain" description="Mur ligase central" evidence="13">
    <location>
        <begin position="44"/>
        <end position="264"/>
    </location>
</feature>
<dbReference type="InterPro" id="IPR036565">
    <property type="entry name" value="Mur-like_cat_sf"/>
</dbReference>
<proteinExistence type="inferred from homology"/>
<reference evidence="14" key="1">
    <citation type="journal article" date="2023" name="PeerJ">
        <title>Selection and evaluation of lactic acid bacteria from chicken feces in Thailand as potential probiotics.</title>
        <authorList>
            <person name="Khurajog B."/>
            <person name="Disastra Y."/>
            <person name="Lawwyne L.D."/>
            <person name="Sirichokchatchawan W."/>
            <person name="Niyomtham W."/>
            <person name="Yindee J."/>
            <person name="Hampson D.J."/>
            <person name="Prapasarakul N."/>
        </authorList>
    </citation>
    <scope>NUCLEOTIDE SEQUENCE</scope>
    <source>
        <strain evidence="14">BF9</strain>
    </source>
</reference>
<dbReference type="GO" id="GO:0005524">
    <property type="term" value="F:ATP binding"/>
    <property type="evidence" value="ECO:0007669"/>
    <property type="project" value="UniProtKB-KW"/>
</dbReference>
<dbReference type="InterPro" id="IPR013221">
    <property type="entry name" value="Mur_ligase_cen"/>
</dbReference>
<evidence type="ECO:0000256" key="7">
    <source>
        <dbReference type="ARBA" id="ARBA00022840"/>
    </source>
</evidence>
<evidence type="ECO:0000256" key="8">
    <source>
        <dbReference type="ARBA" id="ARBA00022842"/>
    </source>
</evidence>
<dbReference type="Pfam" id="PF02875">
    <property type="entry name" value="Mur_ligase_C"/>
    <property type="match status" value="1"/>
</dbReference>
<dbReference type="InterPro" id="IPR018109">
    <property type="entry name" value="Folylpolyglutamate_synth_CS"/>
</dbReference>
<accession>A0AAW8YIS0</accession>
<evidence type="ECO:0000256" key="5">
    <source>
        <dbReference type="ARBA" id="ARBA00022723"/>
    </source>
</evidence>
<dbReference type="EC" id="6.3.2.17" evidence="3"/>
<comment type="similarity">
    <text evidence="2 11">Belongs to the folylpolyglutamate synthase family.</text>
</comment>
<evidence type="ECO:0000256" key="4">
    <source>
        <dbReference type="ARBA" id="ARBA00022598"/>
    </source>
</evidence>